<evidence type="ECO:0000256" key="1">
    <source>
        <dbReference type="SAM" id="MobiDB-lite"/>
    </source>
</evidence>
<feature type="domain" description="VWFA" evidence="2">
    <location>
        <begin position="450"/>
        <end position="638"/>
    </location>
</feature>
<organism evidence="3">
    <name type="scientific">Rhodopseudomonas palustris (strain BisA53)</name>
    <dbReference type="NCBI Taxonomy" id="316055"/>
    <lineage>
        <taxon>Bacteria</taxon>
        <taxon>Pseudomonadati</taxon>
        <taxon>Pseudomonadota</taxon>
        <taxon>Alphaproteobacteria</taxon>
        <taxon>Hyphomicrobiales</taxon>
        <taxon>Nitrobacteraceae</taxon>
        <taxon>Rhodopseudomonas</taxon>
    </lineage>
</organism>
<dbReference type="Pfam" id="PF00092">
    <property type="entry name" value="VWA"/>
    <property type="match status" value="1"/>
</dbReference>
<dbReference type="HOGENOM" id="CLU_024042_0_0_5"/>
<protein>
    <submittedName>
        <fullName evidence="3">von Willebrand factor, type A</fullName>
    </submittedName>
</protein>
<evidence type="ECO:0000313" key="3">
    <source>
        <dbReference type="EMBL" id="ABJ04576.1"/>
    </source>
</evidence>
<accession>Q07U08</accession>
<dbReference type="InterPro" id="IPR002035">
    <property type="entry name" value="VWF_A"/>
</dbReference>
<feature type="region of interest" description="Disordered" evidence="1">
    <location>
        <begin position="236"/>
        <end position="276"/>
    </location>
</feature>
<sequence>MLDFLELEETVGRAWHRLVGQAASYPSYPAQVATLAECRGELGVMFRALGGEVAVQLVGSGAKVSGHRLGWRQRIGLGEERLEHPGRDAATLFLPERIALFVDAGLNRGLYRWLAAWFAVVPVVNIDEADPLRRDVIALRRADQTTRAVLAAFPGLSALHRELCGAVADARPKRSLPKIESEIEAVIRGLLGEEPAPSGALWRAVVEAGELPAKAPPGYQPFLPCPLWGNAFVRDDSAPRDDADEELDATAAASAEQRRRAAKREPRDDDRTKRDPLALNRFEKILAMAEMINVDRPSDEDEDEHADKAADDLDEITVGNRVGKPASKFRFDLDLPPEAVEASRLNTGKLYPEWDYKRRAYLPDHCRVLASLAPEHGESWVPDEAAKRQIRRVRRQFEAFRPRREMLRAQQDGNELDLDALVRSRCDIRAGNSGSDRLHLAARQQGYDLAVTLLVDVSLSTDSWIDNRRVLDVEKEALLVLAHGLSACGDHHSILTFTSRRRDWVRVESVKAFGEPMSERVERRIGALKPGYYTRIGAAIRHAAAELALQPQRRKLLLVLTDGKPNDVDYYEGRFAIEDSRKAVQEARRAGTCVFGVTIDTDAQAYFLPLFGRDGFAIVGNLARLPSALPTIYRHLVQ</sequence>
<dbReference type="PROSITE" id="PS50234">
    <property type="entry name" value="VWFA"/>
    <property type="match status" value="1"/>
</dbReference>
<dbReference type="InterPro" id="IPR051928">
    <property type="entry name" value="NorD/CobT"/>
</dbReference>
<proteinExistence type="predicted"/>
<name>Q07U08_RHOP5</name>
<dbReference type="Gene3D" id="3.40.50.410">
    <property type="entry name" value="von Willebrand factor, type A domain"/>
    <property type="match status" value="1"/>
</dbReference>
<dbReference type="AlphaFoldDB" id="Q07U08"/>
<dbReference type="STRING" id="316055.RPE_0618"/>
<dbReference type="EMBL" id="CP000463">
    <property type="protein sequence ID" value="ABJ04576.1"/>
    <property type="molecule type" value="Genomic_DNA"/>
</dbReference>
<dbReference type="CDD" id="cd01454">
    <property type="entry name" value="vWA_norD_type"/>
    <property type="match status" value="1"/>
</dbReference>
<dbReference type="PANTHER" id="PTHR41248">
    <property type="entry name" value="NORD PROTEIN"/>
    <property type="match status" value="1"/>
</dbReference>
<dbReference type="SUPFAM" id="SSF53300">
    <property type="entry name" value="vWA-like"/>
    <property type="match status" value="1"/>
</dbReference>
<dbReference type="SMART" id="SM00327">
    <property type="entry name" value="VWA"/>
    <property type="match status" value="1"/>
</dbReference>
<reference evidence="3" key="1">
    <citation type="submission" date="2006-09" db="EMBL/GenBank/DDBJ databases">
        <title>Complete sequence of Rhodopseudomonas palustris BisA53.</title>
        <authorList>
            <consortium name="US DOE Joint Genome Institute"/>
            <person name="Copeland A."/>
            <person name="Lucas S."/>
            <person name="Lapidus A."/>
            <person name="Barry K."/>
            <person name="Detter J.C."/>
            <person name="Glavina del Rio T."/>
            <person name="Hammon N."/>
            <person name="Israni S."/>
            <person name="Dalin E."/>
            <person name="Tice H."/>
            <person name="Pitluck S."/>
            <person name="Chain P."/>
            <person name="Malfatti S."/>
            <person name="Shin M."/>
            <person name="Vergez L."/>
            <person name="Schmutz J."/>
            <person name="Larimer F."/>
            <person name="Land M."/>
            <person name="Hauser L."/>
            <person name="Pelletier D.A."/>
            <person name="Kyrpides N."/>
            <person name="Kim E."/>
            <person name="Harwood C.S."/>
            <person name="Oda Y."/>
            <person name="Richardson P."/>
        </authorList>
    </citation>
    <scope>NUCLEOTIDE SEQUENCE [LARGE SCALE GENOMIC DNA]</scope>
    <source>
        <strain evidence="3">BisA53</strain>
    </source>
</reference>
<feature type="compositionally biased region" description="Basic and acidic residues" evidence="1">
    <location>
        <begin position="256"/>
        <end position="276"/>
    </location>
</feature>
<dbReference type="InterPro" id="IPR036465">
    <property type="entry name" value="vWFA_dom_sf"/>
</dbReference>
<dbReference type="KEGG" id="rpe:RPE_0618"/>
<evidence type="ECO:0000259" key="2">
    <source>
        <dbReference type="PROSITE" id="PS50234"/>
    </source>
</evidence>
<dbReference type="eggNOG" id="COG4548">
    <property type="taxonomic scope" value="Bacteria"/>
</dbReference>
<dbReference type="OrthoDB" id="9758211at2"/>
<gene>
    <name evidence="3" type="ordered locus">RPE_0618</name>
</gene>
<dbReference type="PANTHER" id="PTHR41248:SF1">
    <property type="entry name" value="NORD PROTEIN"/>
    <property type="match status" value="1"/>
</dbReference>